<organism evidence="7 8">
    <name type="scientific">Acetobacter thailandicus</name>
    <dbReference type="NCBI Taxonomy" id="1502842"/>
    <lineage>
        <taxon>Bacteria</taxon>
        <taxon>Pseudomonadati</taxon>
        <taxon>Pseudomonadota</taxon>
        <taxon>Alphaproteobacteria</taxon>
        <taxon>Acetobacterales</taxon>
        <taxon>Acetobacteraceae</taxon>
        <taxon>Acetobacter</taxon>
    </lineage>
</organism>
<evidence type="ECO:0000313" key="8">
    <source>
        <dbReference type="Proteomes" id="UP001301152"/>
    </source>
</evidence>
<dbReference type="InterPro" id="IPR050553">
    <property type="entry name" value="Thioredoxin_ResA/DsbE_sf"/>
</dbReference>
<keyword evidence="3" id="KW-1015">Disulfide bond</keyword>
<dbReference type="NCBIfam" id="TIGR00385">
    <property type="entry name" value="dsbE"/>
    <property type="match status" value="1"/>
</dbReference>
<dbReference type="Gene3D" id="3.40.30.10">
    <property type="entry name" value="Glutaredoxin"/>
    <property type="match status" value="1"/>
</dbReference>
<evidence type="ECO:0000256" key="1">
    <source>
        <dbReference type="ARBA" id="ARBA00004196"/>
    </source>
</evidence>
<accession>A0ABT3QF25</accession>
<keyword evidence="5" id="KW-1133">Transmembrane helix</keyword>
<dbReference type="InterPro" id="IPR036249">
    <property type="entry name" value="Thioredoxin-like_sf"/>
</dbReference>
<dbReference type="InterPro" id="IPR004799">
    <property type="entry name" value="Periplasmic_diS_OxRdtase_DsbE"/>
</dbReference>
<dbReference type="CDD" id="cd03010">
    <property type="entry name" value="TlpA_like_DsbE"/>
    <property type="match status" value="1"/>
</dbReference>
<evidence type="ECO:0000256" key="3">
    <source>
        <dbReference type="ARBA" id="ARBA00023157"/>
    </source>
</evidence>
<dbReference type="RefSeq" id="WP_173559574.1">
    <property type="nucleotide sequence ID" value="NZ_JAPIUZ010000003.1"/>
</dbReference>
<keyword evidence="8" id="KW-1185">Reference proteome</keyword>
<comment type="caution">
    <text evidence="7">The sequence shown here is derived from an EMBL/GenBank/DDBJ whole genome shotgun (WGS) entry which is preliminary data.</text>
</comment>
<feature type="domain" description="Thioredoxin" evidence="6">
    <location>
        <begin position="53"/>
        <end position="194"/>
    </location>
</feature>
<protein>
    <submittedName>
        <fullName evidence="7">DsbE family thiol:disulfide interchange protein</fullName>
    </submittedName>
</protein>
<evidence type="ECO:0000259" key="6">
    <source>
        <dbReference type="PROSITE" id="PS51352"/>
    </source>
</evidence>
<keyword evidence="4" id="KW-0676">Redox-active center</keyword>
<name>A0ABT3QF25_9PROT</name>
<comment type="subcellular location">
    <subcellularLocation>
        <location evidence="1">Cell envelope</location>
    </subcellularLocation>
</comment>
<evidence type="ECO:0000256" key="2">
    <source>
        <dbReference type="ARBA" id="ARBA00022748"/>
    </source>
</evidence>
<gene>
    <name evidence="7" type="ORF">OQ497_07960</name>
</gene>
<dbReference type="InterPro" id="IPR000866">
    <property type="entry name" value="AhpC/TSA"/>
</dbReference>
<dbReference type="InterPro" id="IPR013766">
    <property type="entry name" value="Thioredoxin_domain"/>
</dbReference>
<feature type="transmembrane region" description="Helical" evidence="5">
    <location>
        <begin position="17"/>
        <end position="37"/>
    </location>
</feature>
<sequence>MNDTHDAPPSSPLRRRLLMGVPLAGAAIVGVGFARMLSGMQKGSFDPHKINTPVINRPVPDFTLAAQPPGTGFSAQDLRTMTKPVLVNFFASWCIPCLAEMPVLMTIKKDIELWGIAYKDRPENAEGFLRHSGNPYTRIGSDREGRTGIDWGISGVPESFLVTPGGIIRWHTATPLAPDILQTTLLPLLAKLNSP</sequence>
<keyword evidence="5" id="KW-0472">Membrane</keyword>
<dbReference type="Proteomes" id="UP001301152">
    <property type="component" value="Unassembled WGS sequence"/>
</dbReference>
<proteinExistence type="predicted"/>
<dbReference type="EMBL" id="JAPIUZ010000003">
    <property type="protein sequence ID" value="MCX2563888.1"/>
    <property type="molecule type" value="Genomic_DNA"/>
</dbReference>
<dbReference type="PANTHER" id="PTHR42852:SF6">
    <property type="entry name" value="THIOL:DISULFIDE INTERCHANGE PROTEIN DSBE"/>
    <property type="match status" value="1"/>
</dbReference>
<keyword evidence="5" id="KW-0812">Transmembrane</keyword>
<dbReference type="Pfam" id="PF00578">
    <property type="entry name" value="AhpC-TSA"/>
    <property type="match status" value="1"/>
</dbReference>
<dbReference type="PANTHER" id="PTHR42852">
    <property type="entry name" value="THIOL:DISULFIDE INTERCHANGE PROTEIN DSBE"/>
    <property type="match status" value="1"/>
</dbReference>
<evidence type="ECO:0000313" key="7">
    <source>
        <dbReference type="EMBL" id="MCX2563888.1"/>
    </source>
</evidence>
<dbReference type="SUPFAM" id="SSF52833">
    <property type="entry name" value="Thioredoxin-like"/>
    <property type="match status" value="1"/>
</dbReference>
<evidence type="ECO:0000256" key="4">
    <source>
        <dbReference type="ARBA" id="ARBA00023284"/>
    </source>
</evidence>
<dbReference type="PROSITE" id="PS51352">
    <property type="entry name" value="THIOREDOXIN_2"/>
    <property type="match status" value="1"/>
</dbReference>
<evidence type="ECO:0000256" key="5">
    <source>
        <dbReference type="SAM" id="Phobius"/>
    </source>
</evidence>
<reference evidence="7 8" key="1">
    <citation type="submission" date="2022-11" db="EMBL/GenBank/DDBJ databases">
        <title>Genome sequencing of Acetobacter type strain.</title>
        <authorList>
            <person name="Heo J."/>
            <person name="Lee D."/>
            <person name="Han B.-H."/>
            <person name="Hong S.-B."/>
            <person name="Kwon S.-W."/>
        </authorList>
    </citation>
    <scope>NUCLEOTIDE SEQUENCE [LARGE SCALE GENOMIC DNA]</scope>
    <source>
        <strain evidence="7 8">KACC 21253</strain>
    </source>
</reference>
<keyword evidence="2" id="KW-0201">Cytochrome c-type biogenesis</keyword>